<accession>A0A7V4THB8</accession>
<dbReference type="Pfam" id="PF08747">
    <property type="entry name" value="BrxB"/>
    <property type="match status" value="1"/>
</dbReference>
<comment type="caution">
    <text evidence="1">The sequence shown here is derived from an EMBL/GenBank/DDBJ whole genome shotgun (WGS) entry which is preliminary data.</text>
</comment>
<sequence>MPWAEVMGDLEERLTETAEGTFVPMDGIPFFRVLYPPGEEREALRQFRLLAERLQQQGWQVSVISLSEAMKKAIASLFGCGVDEVRGRLQEEEQRRNRSELKSLLSQYLPLELAEAVINHFQFQNFSGKSAIFLVRTGVLYPFMRPSHLLVQLEGKIRSILVIAYPGVDVGAFLDAGPAEVYGGYYRGEIIHWR</sequence>
<proteinExistence type="predicted"/>
<reference evidence="1" key="1">
    <citation type="journal article" date="2020" name="mSystems">
        <title>Genome- and Community-Level Interaction Insights into Carbon Utilization and Element Cycling Functions of Hydrothermarchaeota in Hydrothermal Sediment.</title>
        <authorList>
            <person name="Zhou Z."/>
            <person name="Liu Y."/>
            <person name="Xu W."/>
            <person name="Pan J."/>
            <person name="Luo Z.H."/>
            <person name="Li M."/>
        </authorList>
    </citation>
    <scope>NUCLEOTIDE SEQUENCE [LARGE SCALE GENOMIC DNA]</scope>
    <source>
        <strain evidence="1">SpSt-82</strain>
    </source>
</reference>
<organism evidence="1">
    <name type="scientific">Candidatus Caldatribacterium saccharofermentans</name>
    <dbReference type="NCBI Taxonomy" id="1454753"/>
    <lineage>
        <taxon>Bacteria</taxon>
        <taxon>Pseudomonadati</taxon>
        <taxon>Atribacterota</taxon>
        <taxon>Atribacteria</taxon>
        <taxon>Atribacterales</taxon>
        <taxon>Candidatus Caldatribacteriaceae</taxon>
        <taxon>Candidatus Caldatribacterium</taxon>
    </lineage>
</organism>
<dbReference type="AlphaFoldDB" id="A0A7V4THB8"/>
<dbReference type="InterPro" id="IPR014858">
    <property type="entry name" value="BrxB"/>
</dbReference>
<name>A0A7V4THB8_9BACT</name>
<gene>
    <name evidence="1" type="ORF">ENW11_01580</name>
</gene>
<dbReference type="EMBL" id="DTIY01000010">
    <property type="protein sequence ID" value="HGY38488.1"/>
    <property type="molecule type" value="Genomic_DNA"/>
</dbReference>
<evidence type="ECO:0000313" key="1">
    <source>
        <dbReference type="EMBL" id="HGY38488.1"/>
    </source>
</evidence>
<protein>
    <submittedName>
        <fullName evidence="1">DUF1788 domain-containing protein</fullName>
    </submittedName>
</protein>